<reference evidence="2" key="1">
    <citation type="submission" date="2023-10" db="EMBL/GenBank/DDBJ databases">
        <title>Genome assembly of Pristionchus species.</title>
        <authorList>
            <person name="Yoshida K."/>
            <person name="Sommer R.J."/>
        </authorList>
    </citation>
    <scope>NUCLEOTIDE SEQUENCE</scope>
    <source>
        <strain evidence="2">RS5133</strain>
    </source>
</reference>
<keyword evidence="3" id="KW-1185">Reference proteome</keyword>
<feature type="transmembrane region" description="Helical" evidence="1">
    <location>
        <begin position="97"/>
        <end position="118"/>
    </location>
</feature>
<comment type="caution">
    <text evidence="2">The sequence shown here is derived from an EMBL/GenBank/DDBJ whole genome shotgun (WGS) entry which is preliminary data.</text>
</comment>
<feature type="transmembrane region" description="Helical" evidence="1">
    <location>
        <begin position="6"/>
        <end position="31"/>
    </location>
</feature>
<dbReference type="PANTHER" id="PTHR22718:SF11">
    <property type="entry name" value="7TM GPCR SERPENTINE RECEPTOR CLASS X (SRX) DOMAIN-CONTAINING PROTEIN"/>
    <property type="match status" value="1"/>
</dbReference>
<evidence type="ECO:0008006" key="4">
    <source>
        <dbReference type="Google" id="ProtNLM"/>
    </source>
</evidence>
<dbReference type="Gene3D" id="1.20.1070.10">
    <property type="entry name" value="Rhodopsin 7-helix transmembrane proteins"/>
    <property type="match status" value="1"/>
</dbReference>
<feature type="transmembrane region" description="Helical" evidence="1">
    <location>
        <begin position="46"/>
        <end position="69"/>
    </location>
</feature>
<name>A0AAV5VXL2_9BILA</name>
<feature type="non-terminal residue" evidence="2">
    <location>
        <position position="128"/>
    </location>
</feature>
<evidence type="ECO:0000256" key="1">
    <source>
        <dbReference type="SAM" id="Phobius"/>
    </source>
</evidence>
<organism evidence="2 3">
    <name type="scientific">Pristionchus fissidentatus</name>
    <dbReference type="NCBI Taxonomy" id="1538716"/>
    <lineage>
        <taxon>Eukaryota</taxon>
        <taxon>Metazoa</taxon>
        <taxon>Ecdysozoa</taxon>
        <taxon>Nematoda</taxon>
        <taxon>Chromadorea</taxon>
        <taxon>Rhabditida</taxon>
        <taxon>Rhabditina</taxon>
        <taxon>Diplogasteromorpha</taxon>
        <taxon>Diplogasteroidea</taxon>
        <taxon>Neodiplogasteridae</taxon>
        <taxon>Pristionchus</taxon>
    </lineage>
</organism>
<proteinExistence type="predicted"/>
<accession>A0AAV5VXL2</accession>
<dbReference type="EMBL" id="BTSY01000004">
    <property type="protein sequence ID" value="GMT23447.1"/>
    <property type="molecule type" value="Genomic_DNA"/>
</dbReference>
<dbReference type="PANTHER" id="PTHR22718">
    <property type="entry name" value="SERPENTINE RECEPTOR, CLASS X"/>
    <property type="match status" value="1"/>
</dbReference>
<protein>
    <recommendedName>
        <fullName evidence="4">G protein-coupled receptor</fullName>
    </recommendedName>
</protein>
<evidence type="ECO:0000313" key="2">
    <source>
        <dbReference type="EMBL" id="GMT23447.1"/>
    </source>
</evidence>
<dbReference type="AlphaFoldDB" id="A0AAV5VXL2"/>
<dbReference type="Proteomes" id="UP001432322">
    <property type="component" value="Unassembled WGS sequence"/>
</dbReference>
<evidence type="ECO:0000313" key="3">
    <source>
        <dbReference type="Proteomes" id="UP001432322"/>
    </source>
</evidence>
<gene>
    <name evidence="2" type="ORF">PFISCL1PPCAC_14744</name>
</gene>
<keyword evidence="1" id="KW-0472">Membrane</keyword>
<keyword evidence="1" id="KW-1133">Transmembrane helix</keyword>
<sequence>MDAASIIGGSIFSVLSVIGLFINCLVLYAIFKGRLLFKEVISSNSVYIFSLSSIAMDNLMIVIHIIYLIPSVFLQLEKNCILFESWLFPDGATSSPVVILSFIFMYCWYYTTLSHILISTTRYESPVM</sequence>
<keyword evidence="1" id="KW-0812">Transmembrane</keyword>